<dbReference type="AlphaFoldDB" id="A0A6A8A1W8"/>
<dbReference type="PANTHER" id="PTHR11102">
    <property type="entry name" value="SEL-1-LIKE PROTEIN"/>
    <property type="match status" value="1"/>
</dbReference>
<organism evidence="2 3">
    <name type="scientific">Endobacterium cereale</name>
    <dbReference type="NCBI Taxonomy" id="2663029"/>
    <lineage>
        <taxon>Bacteria</taxon>
        <taxon>Pseudomonadati</taxon>
        <taxon>Pseudomonadota</taxon>
        <taxon>Alphaproteobacteria</taxon>
        <taxon>Hyphomicrobiales</taxon>
        <taxon>Rhizobiaceae</taxon>
        <taxon>Endobacterium</taxon>
    </lineage>
</organism>
<feature type="signal peptide" evidence="1">
    <location>
        <begin position="1"/>
        <end position="21"/>
    </location>
</feature>
<protein>
    <recommendedName>
        <fullName evidence="4">Sel1 repeat family protein</fullName>
    </recommendedName>
</protein>
<proteinExistence type="predicted"/>
<evidence type="ECO:0000256" key="1">
    <source>
        <dbReference type="SAM" id="SignalP"/>
    </source>
</evidence>
<dbReference type="InterPro" id="IPR050767">
    <property type="entry name" value="Sel1_AlgK"/>
</dbReference>
<dbReference type="Gene3D" id="1.25.40.10">
    <property type="entry name" value="Tetratricopeptide repeat domain"/>
    <property type="match status" value="1"/>
</dbReference>
<keyword evidence="1" id="KW-0732">Signal</keyword>
<reference evidence="2 3" key="1">
    <citation type="submission" date="2019-11" db="EMBL/GenBank/DDBJ databases">
        <title>Genome analysis of Rhizobacterium cereale a novel genus and species isolated from maize roots in North Spain.</title>
        <authorList>
            <person name="Menendez E."/>
            <person name="Flores-Felix J.D."/>
            <person name="Ramirez-Bahena M.-H."/>
            <person name="Igual J.M."/>
            <person name="Garcia-Fraile P."/>
            <person name="Peix A."/>
            <person name="Velazquez E."/>
        </authorList>
    </citation>
    <scope>NUCLEOTIDE SEQUENCE [LARGE SCALE GENOMIC DNA]</scope>
    <source>
        <strain evidence="2 3">RZME27</strain>
    </source>
</reference>
<dbReference type="EMBL" id="WIXI01000022">
    <property type="protein sequence ID" value="MQY44663.1"/>
    <property type="molecule type" value="Genomic_DNA"/>
</dbReference>
<dbReference type="PANTHER" id="PTHR11102:SF160">
    <property type="entry name" value="ERAD-ASSOCIATED E3 UBIQUITIN-PROTEIN LIGASE COMPONENT HRD3"/>
    <property type="match status" value="1"/>
</dbReference>
<feature type="chain" id="PRO_5025571934" description="Sel1 repeat family protein" evidence="1">
    <location>
        <begin position="22"/>
        <end position="310"/>
    </location>
</feature>
<dbReference type="Pfam" id="PF08238">
    <property type="entry name" value="Sel1"/>
    <property type="match status" value="3"/>
</dbReference>
<dbReference type="SUPFAM" id="SSF81901">
    <property type="entry name" value="HCP-like"/>
    <property type="match status" value="1"/>
</dbReference>
<evidence type="ECO:0008006" key="4">
    <source>
        <dbReference type="Google" id="ProtNLM"/>
    </source>
</evidence>
<comment type="caution">
    <text evidence="2">The sequence shown here is derived from an EMBL/GenBank/DDBJ whole genome shotgun (WGS) entry which is preliminary data.</text>
</comment>
<keyword evidence="3" id="KW-1185">Reference proteome</keyword>
<sequence>MNSRSNKINRMIMLTTGSAVALCMLTVSLNAEQRAKVEHTAALQSDCDRMAGSAYDKDRNATFAPVDVNDIDVQAVGVCRTAFEATGNPRFAYQLGRALNKTQEPDEAMAAYEAAVDGGYSAAKVNFGMLMGRLGDAQSEFRLYNEAAASGNVLAQYNLGVAYRDGIGTQVSGEQALHWFEEAAVGGDDTAAFNIGSIYDEGKLVPEDNQTAIAWYDLAAQRGSTDGMINLGLMYENGEGIAANPERAAEMFRAAADKGDVFGAYKLAQLQDHGVTPPVPQQPDQLGESVSTLVLKQGDVEPFGAKPKDI</sequence>
<evidence type="ECO:0000313" key="3">
    <source>
        <dbReference type="Proteomes" id="UP000435138"/>
    </source>
</evidence>
<name>A0A6A8A1W8_9HYPH</name>
<gene>
    <name evidence="2" type="ORF">GAO09_01065</name>
</gene>
<dbReference type="SMART" id="SM00671">
    <property type="entry name" value="SEL1"/>
    <property type="match status" value="4"/>
</dbReference>
<accession>A0A6A8A1W8</accession>
<evidence type="ECO:0000313" key="2">
    <source>
        <dbReference type="EMBL" id="MQY44663.1"/>
    </source>
</evidence>
<dbReference type="Proteomes" id="UP000435138">
    <property type="component" value="Unassembled WGS sequence"/>
</dbReference>
<dbReference type="InterPro" id="IPR006597">
    <property type="entry name" value="Sel1-like"/>
</dbReference>
<dbReference type="InterPro" id="IPR011990">
    <property type="entry name" value="TPR-like_helical_dom_sf"/>
</dbReference>